<dbReference type="InterPro" id="IPR036425">
    <property type="entry name" value="MoaB/Mog-like_dom_sf"/>
</dbReference>
<dbReference type="Proteomes" id="UP000266861">
    <property type="component" value="Unassembled WGS sequence"/>
</dbReference>
<dbReference type="STRING" id="1348612.A0A397J9P6"/>
<proteinExistence type="inferred from homology"/>
<dbReference type="NCBIfam" id="NF045515">
    <property type="entry name" value="Glp_gephyrin"/>
    <property type="match status" value="1"/>
</dbReference>
<dbReference type="UniPathway" id="UPA00344"/>
<reference evidence="7 8" key="1">
    <citation type="submission" date="2018-08" db="EMBL/GenBank/DDBJ databases">
        <title>Genome and evolution of the arbuscular mycorrhizal fungus Diversispora epigaea (formerly Glomus versiforme) and its bacterial endosymbionts.</title>
        <authorList>
            <person name="Sun X."/>
            <person name="Fei Z."/>
            <person name="Harrison M."/>
        </authorList>
    </citation>
    <scope>NUCLEOTIDE SEQUENCE [LARGE SCALE GENOMIC DNA]</scope>
    <source>
        <strain evidence="7 8">IT104</strain>
    </source>
</reference>
<dbReference type="CDD" id="cd00886">
    <property type="entry name" value="MogA_MoaB"/>
    <property type="match status" value="1"/>
</dbReference>
<evidence type="ECO:0000313" key="8">
    <source>
        <dbReference type="Proteomes" id="UP000266861"/>
    </source>
</evidence>
<accession>A0A397J9P6</accession>
<gene>
    <name evidence="7" type="ORF">Glove_104g49</name>
</gene>
<dbReference type="SUPFAM" id="SSF63882">
    <property type="entry name" value="MoeA N-terminal region -like"/>
    <property type="match status" value="1"/>
</dbReference>
<keyword evidence="5" id="KW-0500">Molybdenum</keyword>
<dbReference type="OrthoDB" id="4349954at2759"/>
<dbReference type="GO" id="GO:0005829">
    <property type="term" value="C:cytosol"/>
    <property type="evidence" value="ECO:0007669"/>
    <property type="project" value="TreeGrafter"/>
</dbReference>
<dbReference type="Pfam" id="PF03453">
    <property type="entry name" value="MoeA_N"/>
    <property type="match status" value="1"/>
</dbReference>
<dbReference type="Gene3D" id="3.90.105.10">
    <property type="entry name" value="Molybdopterin biosynthesis moea protein, domain 2"/>
    <property type="match status" value="1"/>
</dbReference>
<dbReference type="InterPro" id="IPR036688">
    <property type="entry name" value="MoeA_C_domain_IV_sf"/>
</dbReference>
<comment type="pathway">
    <text evidence="1 5">Cofactor biosynthesis; molybdopterin biosynthesis.</text>
</comment>
<dbReference type="Pfam" id="PF00994">
    <property type="entry name" value="MoCF_biosynth"/>
    <property type="match status" value="2"/>
</dbReference>
<dbReference type="GO" id="GO:0005524">
    <property type="term" value="F:ATP binding"/>
    <property type="evidence" value="ECO:0007669"/>
    <property type="project" value="UniProtKB-UniRule"/>
</dbReference>
<evidence type="ECO:0000256" key="2">
    <source>
        <dbReference type="ARBA" id="ARBA00007589"/>
    </source>
</evidence>
<dbReference type="GO" id="GO:0046872">
    <property type="term" value="F:metal ion binding"/>
    <property type="evidence" value="ECO:0007669"/>
    <property type="project" value="UniProtKB-UniRule"/>
</dbReference>
<dbReference type="InterPro" id="IPR036135">
    <property type="entry name" value="MoeA_linker/N_sf"/>
</dbReference>
<comment type="similarity">
    <text evidence="5">Belongs to the MoeA family.</text>
</comment>
<dbReference type="InterPro" id="IPR005110">
    <property type="entry name" value="MoeA_linker/N"/>
</dbReference>
<keyword evidence="5" id="KW-0460">Magnesium</keyword>
<comment type="similarity">
    <text evidence="3">In the C-terminal section; belongs to the MoeA family.</text>
</comment>
<dbReference type="Gene3D" id="2.40.340.10">
    <property type="entry name" value="MoeA, C-terminal, domain IV"/>
    <property type="match status" value="1"/>
</dbReference>
<protein>
    <recommendedName>
        <fullName evidence="6">MoaB/Mog domain-containing protein</fullName>
    </recommendedName>
</protein>
<evidence type="ECO:0000256" key="3">
    <source>
        <dbReference type="ARBA" id="ARBA00008339"/>
    </source>
</evidence>
<organism evidence="7 8">
    <name type="scientific">Diversispora epigaea</name>
    <dbReference type="NCBI Taxonomy" id="1348612"/>
    <lineage>
        <taxon>Eukaryota</taxon>
        <taxon>Fungi</taxon>
        <taxon>Fungi incertae sedis</taxon>
        <taxon>Mucoromycota</taxon>
        <taxon>Glomeromycotina</taxon>
        <taxon>Glomeromycetes</taxon>
        <taxon>Diversisporales</taxon>
        <taxon>Diversisporaceae</taxon>
        <taxon>Diversispora</taxon>
    </lineage>
</organism>
<dbReference type="PROSITE" id="PS01078">
    <property type="entry name" value="MOCF_BIOSYNTHESIS_1"/>
    <property type="match status" value="1"/>
</dbReference>
<dbReference type="Gene3D" id="3.40.980.10">
    <property type="entry name" value="MoaB/Mog-like domain"/>
    <property type="match status" value="2"/>
</dbReference>
<name>A0A397J9P6_9GLOM</name>
<evidence type="ECO:0000313" key="7">
    <source>
        <dbReference type="EMBL" id="RHZ82706.1"/>
    </source>
</evidence>
<dbReference type="SMART" id="SM00852">
    <property type="entry name" value="MoCF_biosynth"/>
    <property type="match status" value="2"/>
</dbReference>
<comment type="catalytic activity">
    <reaction evidence="5">
        <text>adenylyl-molybdopterin + molybdate = Mo-molybdopterin + AMP + H(+)</text>
        <dbReference type="Rhea" id="RHEA:35047"/>
        <dbReference type="ChEBI" id="CHEBI:15378"/>
        <dbReference type="ChEBI" id="CHEBI:36264"/>
        <dbReference type="ChEBI" id="CHEBI:62727"/>
        <dbReference type="ChEBI" id="CHEBI:71302"/>
        <dbReference type="ChEBI" id="CHEBI:456215"/>
    </reaction>
</comment>
<dbReference type="PROSITE" id="PS01079">
    <property type="entry name" value="MOCF_BIOSYNTHESIS_2"/>
    <property type="match status" value="1"/>
</dbReference>
<evidence type="ECO:0000256" key="1">
    <source>
        <dbReference type="ARBA" id="ARBA00005046"/>
    </source>
</evidence>
<feature type="domain" description="MoaB/Mog" evidence="6">
    <location>
        <begin position="10"/>
        <end position="160"/>
    </location>
</feature>
<dbReference type="SUPFAM" id="SSF63867">
    <property type="entry name" value="MoeA C-terminal domain-like"/>
    <property type="match status" value="1"/>
</dbReference>
<dbReference type="Pfam" id="PF03454">
    <property type="entry name" value="MoeA_C"/>
    <property type="match status" value="1"/>
</dbReference>
<dbReference type="InterPro" id="IPR001453">
    <property type="entry name" value="MoaB/Mog_dom"/>
</dbReference>
<comment type="cofactor">
    <cofactor evidence="5">
        <name>Mg(2+)</name>
        <dbReference type="ChEBI" id="CHEBI:18420"/>
    </cofactor>
</comment>
<feature type="domain" description="MoaB/Mog" evidence="6">
    <location>
        <begin position="412"/>
        <end position="560"/>
    </location>
</feature>
<dbReference type="NCBIfam" id="TIGR00177">
    <property type="entry name" value="molyb_syn"/>
    <property type="match status" value="2"/>
</dbReference>
<dbReference type="SUPFAM" id="SSF53218">
    <property type="entry name" value="Molybdenum cofactor biosynthesis proteins"/>
    <property type="match status" value="2"/>
</dbReference>
<keyword evidence="5" id="KW-0808">Transferase</keyword>
<comment type="caution">
    <text evidence="7">The sequence shown here is derived from an EMBL/GenBank/DDBJ whole genome shotgun (WGS) entry which is preliminary data.</text>
</comment>
<dbReference type="InterPro" id="IPR038987">
    <property type="entry name" value="MoeA-like"/>
</dbReference>
<keyword evidence="5" id="KW-0479">Metal-binding</keyword>
<evidence type="ECO:0000256" key="5">
    <source>
        <dbReference type="RuleBase" id="RU365090"/>
    </source>
</evidence>
<comment type="similarity">
    <text evidence="2">In the N-terminal section; belongs to the MoaB/Mog family.</text>
</comment>
<dbReference type="InterPro" id="IPR008284">
    <property type="entry name" value="MoCF_biosynth_CS"/>
</dbReference>
<comment type="function">
    <text evidence="5">Catalyzes two steps in the biosynthesis of the molybdenum cofactor. In the first step, molybdopterin is adenylated. Subsequently, molybdate is inserted into adenylated molybdopterin and AMP is released.</text>
</comment>
<dbReference type="FunFam" id="2.170.190.11:FF:000001">
    <property type="entry name" value="Molybdopterin molybdenumtransferase"/>
    <property type="match status" value="1"/>
</dbReference>
<comment type="catalytic activity">
    <reaction evidence="5">
        <text>molybdopterin + ATP + H(+) = adenylyl-molybdopterin + diphosphate</text>
        <dbReference type="Rhea" id="RHEA:31331"/>
        <dbReference type="ChEBI" id="CHEBI:15378"/>
        <dbReference type="ChEBI" id="CHEBI:30616"/>
        <dbReference type="ChEBI" id="CHEBI:33019"/>
        <dbReference type="ChEBI" id="CHEBI:58698"/>
        <dbReference type="ChEBI" id="CHEBI:62727"/>
    </reaction>
</comment>
<dbReference type="GO" id="GO:0061599">
    <property type="term" value="F:molybdopterin molybdotransferase activity"/>
    <property type="evidence" value="ECO:0007669"/>
    <property type="project" value="UniProtKB-UniRule"/>
</dbReference>
<sequence>MSVNESYFVGILTVSDTSAKNSEKDLSGPGLKNVFLEANSRSKIPFKVAKTKIVPDEFNDIQDTVKQWCDIEKLDLIITTGGTGFGIRDITPEAIQPILNKFCSGITQAMLSASLQKTPFASLSRPISGIRGNTIILTVPGSPKGARESVEAVINVLPHAIDLIRGGKGEDVHARLHQETNVQGSGHECVHVKYEHHFDEIGTTRSFLSDSLSDPVTKRQRKSPYPMISVEEALSIVANHVNVLPTTTVLVDQNLIGMVLAEDVVAKEPVPGYPASIVDGYAVIASDGPGVYPVVGVSIADSNSKPSEDILRPGQIARITTGGAIPNGATSVVMIENTTLIRASDDGLQEEEVEIHVQANEGENIRKIGSDTSVGTIVASKGELISAVGGEVGILASVGVKEVKIYKRPIFGILSTGNEVINHNDPSELKCGQIRDSNRPALLATAKATGFEAKDFGIVKDNAKELENSLRSALSQVDVLVTTGGVSMGEFDLLKPILEQSLGAKIHFGRLKMKPGKPTTFATLPGNSPNSHEKLIFALPGNPVSAIVTFYLFVLPALRRFSGYEKWDYPILQVELANSVSLDPRPEYHRAIISFDKTKGKFIANSTGRQISSRILSMRSCNALLKLPGKTDQLSGLSQGTTVDALLIGQLI</sequence>
<dbReference type="EMBL" id="PQFF01000097">
    <property type="protein sequence ID" value="RHZ82706.1"/>
    <property type="molecule type" value="Genomic_DNA"/>
</dbReference>
<keyword evidence="4 5" id="KW-0501">Molybdenum cofactor biosynthesis</keyword>
<dbReference type="GO" id="GO:0006777">
    <property type="term" value="P:Mo-molybdopterin cofactor biosynthetic process"/>
    <property type="evidence" value="ECO:0007669"/>
    <property type="project" value="UniProtKB-UniRule"/>
</dbReference>
<evidence type="ECO:0000256" key="4">
    <source>
        <dbReference type="ARBA" id="ARBA00023150"/>
    </source>
</evidence>
<dbReference type="CDD" id="cd00887">
    <property type="entry name" value="MoeA"/>
    <property type="match status" value="1"/>
</dbReference>
<dbReference type="InterPro" id="IPR005111">
    <property type="entry name" value="MoeA_C_domain_IV"/>
</dbReference>
<dbReference type="FunFam" id="3.40.980.10:FF:000011">
    <property type="entry name" value="Molybdopterin molybdenumtransferase"/>
    <property type="match status" value="1"/>
</dbReference>
<dbReference type="Gene3D" id="2.170.190.11">
    <property type="entry name" value="Molybdopterin biosynthesis moea protein, domain 3"/>
    <property type="match status" value="1"/>
</dbReference>
<dbReference type="PANTHER" id="PTHR10192">
    <property type="entry name" value="MOLYBDOPTERIN BIOSYNTHESIS PROTEIN"/>
    <property type="match status" value="1"/>
</dbReference>
<keyword evidence="8" id="KW-1185">Reference proteome</keyword>
<dbReference type="AlphaFoldDB" id="A0A397J9P6"/>
<dbReference type="GO" id="GO:0061598">
    <property type="term" value="F:molybdopterin adenylyltransferase activity"/>
    <property type="evidence" value="ECO:0007669"/>
    <property type="project" value="UniProtKB-UniRule"/>
</dbReference>
<evidence type="ECO:0000259" key="6">
    <source>
        <dbReference type="SMART" id="SM00852"/>
    </source>
</evidence>
<dbReference type="PANTHER" id="PTHR10192:SF5">
    <property type="entry name" value="GEPHYRIN"/>
    <property type="match status" value="1"/>
</dbReference>